<evidence type="ECO:0000313" key="5">
    <source>
        <dbReference type="Proteomes" id="UP000258127"/>
    </source>
</evidence>
<dbReference type="SUPFAM" id="SSF52218">
    <property type="entry name" value="Flavoproteins"/>
    <property type="match status" value="1"/>
</dbReference>
<sequence length="208" mass="22702">MHALIVVAHPEPDALTHTLARQVAEGLTYAGHSSEIADLAAERFDPRCTPADLAVHRRLGPPSAAVVAEQRRIEGADALVLVYPVYWWSFPALLKGWIDRVFSNGWAFDYDAEGRTTKRLGHLNVHLLALGGADQGLFARHGYDRAMRTQIEHGIFDWCGAQVSTSLLLDDSEGPEAARHQQQAHQLGRSLFDLGAQAPLSGHSASGR</sequence>
<accession>A0AAI8P9V0</accession>
<evidence type="ECO:0000313" key="4">
    <source>
        <dbReference type="EMBL" id="AXO88243.1"/>
    </source>
</evidence>
<protein>
    <submittedName>
        <fullName evidence="4">Flavodoxin family protein</fullName>
    </submittedName>
</protein>
<dbReference type="EMBL" id="CP031641">
    <property type="protein sequence ID" value="AXO88243.1"/>
    <property type="molecule type" value="Genomic_DNA"/>
</dbReference>
<proteinExistence type="inferred from homology"/>
<evidence type="ECO:0000256" key="1">
    <source>
        <dbReference type="ARBA" id="ARBA00006252"/>
    </source>
</evidence>
<dbReference type="GO" id="GO:0003955">
    <property type="term" value="F:NAD(P)H dehydrogenase (quinone) activity"/>
    <property type="evidence" value="ECO:0007669"/>
    <property type="project" value="TreeGrafter"/>
</dbReference>
<organism evidence="4 5">
    <name type="scientific">Pseudomonas parafulva</name>
    <dbReference type="NCBI Taxonomy" id="157782"/>
    <lineage>
        <taxon>Bacteria</taxon>
        <taxon>Pseudomonadati</taxon>
        <taxon>Pseudomonadota</taxon>
        <taxon>Gammaproteobacteria</taxon>
        <taxon>Pseudomonadales</taxon>
        <taxon>Pseudomonadaceae</taxon>
        <taxon>Pseudomonas</taxon>
    </lineage>
</organism>
<dbReference type="Gene3D" id="3.40.50.360">
    <property type="match status" value="1"/>
</dbReference>
<dbReference type="Proteomes" id="UP000258127">
    <property type="component" value="Chromosome"/>
</dbReference>
<comment type="similarity">
    <text evidence="1">Belongs to the NAD(P)H dehydrogenase (quinone) family.</text>
</comment>
<dbReference type="PANTHER" id="PTHR10204">
    <property type="entry name" value="NAD P H OXIDOREDUCTASE-RELATED"/>
    <property type="match status" value="1"/>
</dbReference>
<keyword evidence="2" id="KW-0560">Oxidoreductase</keyword>
<keyword evidence="5" id="KW-1185">Reference proteome</keyword>
<dbReference type="GO" id="GO:0005829">
    <property type="term" value="C:cytosol"/>
    <property type="evidence" value="ECO:0007669"/>
    <property type="project" value="TreeGrafter"/>
</dbReference>
<dbReference type="InterPro" id="IPR029039">
    <property type="entry name" value="Flavoprotein-like_sf"/>
</dbReference>
<dbReference type="Pfam" id="PF02525">
    <property type="entry name" value="Flavodoxin_2"/>
    <property type="match status" value="1"/>
</dbReference>
<name>A0AAI8P9V0_9PSED</name>
<dbReference type="InterPro" id="IPR051545">
    <property type="entry name" value="NAD(P)H_dehydrogenase_qn"/>
</dbReference>
<dbReference type="RefSeq" id="WP_116888104.1">
    <property type="nucleotide sequence ID" value="NZ_CP031641.1"/>
</dbReference>
<evidence type="ECO:0000259" key="3">
    <source>
        <dbReference type="Pfam" id="PF02525"/>
    </source>
</evidence>
<evidence type="ECO:0000256" key="2">
    <source>
        <dbReference type="ARBA" id="ARBA00023002"/>
    </source>
</evidence>
<dbReference type="InterPro" id="IPR003680">
    <property type="entry name" value="Flavodoxin_fold"/>
</dbReference>
<feature type="domain" description="Flavodoxin-like fold" evidence="3">
    <location>
        <begin position="1"/>
        <end position="185"/>
    </location>
</feature>
<dbReference type="AlphaFoldDB" id="A0AAI8P9V0"/>
<dbReference type="PANTHER" id="PTHR10204:SF34">
    <property type="entry name" value="NAD(P)H DEHYDROGENASE [QUINONE] 1 ISOFORM 1"/>
    <property type="match status" value="1"/>
</dbReference>
<gene>
    <name evidence="4" type="ORF">DZC75_09620</name>
</gene>
<reference evidence="4 5" key="1">
    <citation type="submission" date="2018-08" db="EMBL/GenBank/DDBJ databases">
        <authorList>
            <person name="Lee Y."/>
            <person name="Kakembo D."/>
        </authorList>
    </citation>
    <scope>NUCLEOTIDE SEQUENCE [LARGE SCALE GENOMIC DNA]</scope>
    <source>
        <strain evidence="4 5">JBCS1880</strain>
    </source>
</reference>